<protein>
    <recommendedName>
        <fullName evidence="8">Signal recognition particle SRP19 subunit</fullName>
    </recommendedName>
</protein>
<reference evidence="7" key="2">
    <citation type="submission" date="2015-01" db="EMBL/GenBank/DDBJ databases">
        <title>Evolutionary Origins and Diversification of the Mycorrhizal Mutualists.</title>
        <authorList>
            <consortium name="DOE Joint Genome Institute"/>
            <consortium name="Mycorrhizal Genomics Consortium"/>
            <person name="Kohler A."/>
            <person name="Kuo A."/>
            <person name="Nagy L.G."/>
            <person name="Floudas D."/>
            <person name="Copeland A."/>
            <person name="Barry K.W."/>
            <person name="Cichocki N."/>
            <person name="Veneault-Fourrey C."/>
            <person name="LaButti K."/>
            <person name="Lindquist E.A."/>
            <person name="Lipzen A."/>
            <person name="Lundell T."/>
            <person name="Morin E."/>
            <person name="Murat C."/>
            <person name="Riley R."/>
            <person name="Ohm R."/>
            <person name="Sun H."/>
            <person name="Tunlid A."/>
            <person name="Henrissat B."/>
            <person name="Grigoriev I.V."/>
            <person name="Hibbett D.S."/>
            <person name="Martin F."/>
        </authorList>
    </citation>
    <scope>NUCLEOTIDE SEQUENCE [LARGE SCALE GENOMIC DNA]</scope>
    <source>
        <strain evidence="7">MAFF 305830</strain>
    </source>
</reference>
<evidence type="ECO:0008006" key="8">
    <source>
        <dbReference type="Google" id="ProtNLM"/>
    </source>
</evidence>
<evidence type="ECO:0000256" key="2">
    <source>
        <dbReference type="ARBA" id="ARBA00022490"/>
    </source>
</evidence>
<dbReference type="AlphaFoldDB" id="A0A0C2WV33"/>
<dbReference type="GO" id="GO:0008312">
    <property type="term" value="F:7S RNA binding"/>
    <property type="evidence" value="ECO:0007669"/>
    <property type="project" value="InterPro"/>
</dbReference>
<name>A0A0C2WV33_SERVB</name>
<proteinExistence type="predicted"/>
<sequence length="303" mass="33556">MPPRATIVEEEFDDDTDLPLPSRALPNTGARGALLEEITSDDEDDEDDMEIPMQPTLQPRAVSSPFSGMMQPTPSRMTHPVVPPGQKITTDKEAFKNWMQIYPIYIDAKQPLKTGCRRIAREKSLWWPLSMEIAQAASALGFKVVHEAQASHPRDWDNPGRVRINWSEDGKRTNSQIKTKKHLLEIISGLIQQRRPELIPKPRNTRDDEMEGAKADPNAPSSSKTPPPSKHKKRKIHTPKPPRPHPPLAQRVSSLSPGIVSGVLIDAVKAGMDAMKQQQAETQNAAAAAGVGKGKRKVVRVRG</sequence>
<dbReference type="Pfam" id="PF01922">
    <property type="entry name" value="SRP19"/>
    <property type="match status" value="1"/>
</dbReference>
<feature type="region of interest" description="Disordered" evidence="5">
    <location>
        <begin position="194"/>
        <end position="256"/>
    </location>
</feature>
<dbReference type="PANTHER" id="PTHR17453">
    <property type="entry name" value="SIGNAL RECOGNITION PARTICLE 19 KD PROTEIN"/>
    <property type="match status" value="1"/>
</dbReference>
<dbReference type="EMBL" id="KN824388">
    <property type="protein sequence ID" value="KIM21262.1"/>
    <property type="molecule type" value="Genomic_DNA"/>
</dbReference>
<reference evidence="6 7" key="1">
    <citation type="submission" date="2014-04" db="EMBL/GenBank/DDBJ databases">
        <authorList>
            <consortium name="DOE Joint Genome Institute"/>
            <person name="Kuo A."/>
            <person name="Zuccaro A."/>
            <person name="Kohler A."/>
            <person name="Nagy L.G."/>
            <person name="Floudas D."/>
            <person name="Copeland A."/>
            <person name="Barry K.W."/>
            <person name="Cichocki N."/>
            <person name="Veneault-Fourrey C."/>
            <person name="LaButti K."/>
            <person name="Lindquist E.A."/>
            <person name="Lipzen A."/>
            <person name="Lundell T."/>
            <person name="Morin E."/>
            <person name="Murat C."/>
            <person name="Sun H."/>
            <person name="Tunlid A."/>
            <person name="Henrissat B."/>
            <person name="Grigoriev I.V."/>
            <person name="Hibbett D.S."/>
            <person name="Martin F."/>
            <person name="Nordberg H.P."/>
            <person name="Cantor M.N."/>
            <person name="Hua S.X."/>
        </authorList>
    </citation>
    <scope>NUCLEOTIDE SEQUENCE [LARGE SCALE GENOMIC DNA]</scope>
    <source>
        <strain evidence="6 7">MAFF 305830</strain>
    </source>
</reference>
<feature type="region of interest" description="Disordered" evidence="5">
    <location>
        <begin position="151"/>
        <end position="177"/>
    </location>
</feature>
<dbReference type="HOGENOM" id="CLU_052871_0_0_1"/>
<dbReference type="STRING" id="933852.A0A0C2WV33"/>
<dbReference type="Proteomes" id="UP000054097">
    <property type="component" value="Unassembled WGS sequence"/>
</dbReference>
<evidence type="ECO:0000256" key="1">
    <source>
        <dbReference type="ARBA" id="ARBA00004496"/>
    </source>
</evidence>
<keyword evidence="4" id="KW-0687">Ribonucleoprotein</keyword>
<dbReference type="InterPro" id="IPR036521">
    <property type="entry name" value="SRP19-like_sf"/>
</dbReference>
<dbReference type="SUPFAM" id="SSF69695">
    <property type="entry name" value="SRP19"/>
    <property type="match status" value="1"/>
</dbReference>
<evidence type="ECO:0000313" key="6">
    <source>
        <dbReference type="EMBL" id="KIM21262.1"/>
    </source>
</evidence>
<feature type="compositionally biased region" description="Acidic residues" evidence="5">
    <location>
        <begin position="38"/>
        <end position="50"/>
    </location>
</feature>
<accession>A0A0C2WV33</accession>
<dbReference type="OrthoDB" id="2190947at2759"/>
<evidence type="ECO:0000256" key="4">
    <source>
        <dbReference type="ARBA" id="ARBA00023274"/>
    </source>
</evidence>
<dbReference type="GO" id="GO:0005786">
    <property type="term" value="C:signal recognition particle, endoplasmic reticulum targeting"/>
    <property type="evidence" value="ECO:0007669"/>
    <property type="project" value="UniProtKB-KW"/>
</dbReference>
<keyword evidence="7" id="KW-1185">Reference proteome</keyword>
<feature type="compositionally biased region" description="Basic residues" evidence="5">
    <location>
        <begin position="229"/>
        <end position="243"/>
    </location>
</feature>
<dbReference type="GO" id="GO:0006617">
    <property type="term" value="P:SRP-dependent cotranslational protein targeting to membrane, signal sequence recognition"/>
    <property type="evidence" value="ECO:0007669"/>
    <property type="project" value="TreeGrafter"/>
</dbReference>
<feature type="region of interest" description="Disordered" evidence="5">
    <location>
        <begin position="1"/>
        <end position="51"/>
    </location>
</feature>
<comment type="subcellular location">
    <subcellularLocation>
        <location evidence="1">Cytoplasm</location>
    </subcellularLocation>
</comment>
<organism evidence="6 7">
    <name type="scientific">Serendipita vermifera MAFF 305830</name>
    <dbReference type="NCBI Taxonomy" id="933852"/>
    <lineage>
        <taxon>Eukaryota</taxon>
        <taxon>Fungi</taxon>
        <taxon>Dikarya</taxon>
        <taxon>Basidiomycota</taxon>
        <taxon>Agaricomycotina</taxon>
        <taxon>Agaricomycetes</taxon>
        <taxon>Sebacinales</taxon>
        <taxon>Serendipitaceae</taxon>
        <taxon>Serendipita</taxon>
    </lineage>
</organism>
<feature type="compositionally biased region" description="Basic and acidic residues" evidence="5">
    <location>
        <begin position="152"/>
        <end position="172"/>
    </location>
</feature>
<keyword evidence="2" id="KW-0963">Cytoplasm</keyword>
<evidence type="ECO:0000313" key="7">
    <source>
        <dbReference type="Proteomes" id="UP000054097"/>
    </source>
</evidence>
<dbReference type="Gene3D" id="3.30.56.30">
    <property type="entry name" value="Signal recognition particle, SRP19-like subunit"/>
    <property type="match status" value="1"/>
</dbReference>
<feature type="compositionally biased region" description="Acidic residues" evidence="5">
    <location>
        <begin position="8"/>
        <end position="17"/>
    </location>
</feature>
<keyword evidence="3" id="KW-0733">Signal recognition particle</keyword>
<gene>
    <name evidence="6" type="ORF">M408DRAFT_333577</name>
</gene>
<dbReference type="PANTHER" id="PTHR17453:SF0">
    <property type="entry name" value="SIGNAL RECOGNITION PARTICLE 19 KDA PROTEIN"/>
    <property type="match status" value="1"/>
</dbReference>
<evidence type="ECO:0000256" key="5">
    <source>
        <dbReference type="SAM" id="MobiDB-lite"/>
    </source>
</evidence>
<feature type="compositionally biased region" description="Basic and acidic residues" evidence="5">
    <location>
        <begin position="194"/>
        <end position="214"/>
    </location>
</feature>
<evidence type="ECO:0000256" key="3">
    <source>
        <dbReference type="ARBA" id="ARBA00023135"/>
    </source>
</evidence>
<dbReference type="InterPro" id="IPR002778">
    <property type="entry name" value="Signal_recog_particle_SRP19"/>
</dbReference>